<dbReference type="RefSeq" id="WP_068689277.1">
    <property type="nucleotide sequence ID" value="NZ_CP063196.1"/>
</dbReference>
<sequence>MRSATGGPAGDAGVVVGVDLRGIQAYVYSGQRVLDAVGRAAQVESFTRTDGPDGVGDLLGEEVRAVLRDAGGALSVDFAEQAAAREFVARYTRRLRDRADDLVPVVAFVPYGPGEEAPDFVSAYRSLPDRLRRARARHSAAHAPARGYGITAVCSVSGRPAEVVDRSRDVGTGGERVSADVARARRVGREWHRRLNRRLLAGLRAPDGSALELPTEIDQLGRDLGERSRVAVVHLDFNGMGERLGGYDRRLAGVPGSRESVRAQRKLSRTIAALTDGLARDLVRGVAEAVTVDGLGRPGVRGSGAGGTVSLPKEDGRIRVPVRPIVVAGDDLTLVCDARLAFSLVRRAFEWLDADPRRLDPRDVRARTHRAWLALVDGDEETALALAGEKELGWARSAGFEEDGHTTLVPTVGAGVAVQPVGAPLVLGYRVSEALCAEAKRARRRWLAEEGGDDHAVAWTLRLDGADRAVRRLREAEGTGGRSEQPWDGWGFVDFLDRYLSAEREGSLRWGDNAAQRSWFRSALVPLLQRGGDLEAELQRRARGRGARIRLPEDRTPGGLLDAVELLDLHLDVPLGRTGEGAPDGRA</sequence>
<evidence type="ECO:0000313" key="1">
    <source>
        <dbReference type="EMBL" id="UOE20414.1"/>
    </source>
</evidence>
<reference evidence="1" key="1">
    <citation type="submission" date="2020-10" db="EMBL/GenBank/DDBJ databases">
        <title>De novo genome project of the cellulose decomposer Thermobifida halotolerans type strain.</title>
        <authorList>
            <person name="Nagy I."/>
            <person name="Horvath B."/>
            <person name="Kukolya J."/>
            <person name="Nagy I."/>
            <person name="Orsini M."/>
        </authorList>
    </citation>
    <scope>NUCLEOTIDE SEQUENCE</scope>
    <source>
        <strain evidence="1">DSM 44931</strain>
    </source>
</reference>
<proteinExistence type="predicted"/>
<protein>
    <submittedName>
        <fullName evidence="1">Uncharacterized protein</fullName>
    </submittedName>
</protein>
<organism evidence="1 2">
    <name type="scientific">Thermobifida halotolerans</name>
    <dbReference type="NCBI Taxonomy" id="483545"/>
    <lineage>
        <taxon>Bacteria</taxon>
        <taxon>Bacillati</taxon>
        <taxon>Actinomycetota</taxon>
        <taxon>Actinomycetes</taxon>
        <taxon>Streptosporangiales</taxon>
        <taxon>Nocardiopsidaceae</taxon>
        <taxon>Thermobifida</taxon>
    </lineage>
</organism>
<dbReference type="InterPro" id="IPR043128">
    <property type="entry name" value="Rev_trsase/Diguanyl_cyclase"/>
</dbReference>
<dbReference type="EMBL" id="CP063196">
    <property type="protein sequence ID" value="UOE20414.1"/>
    <property type="molecule type" value="Genomic_DNA"/>
</dbReference>
<gene>
    <name evidence="1" type="ORF">NI17_004035</name>
</gene>
<dbReference type="Proteomes" id="UP000265719">
    <property type="component" value="Chromosome"/>
</dbReference>
<accession>A0AA97M4K6</accession>
<dbReference type="AlphaFoldDB" id="A0AA97M4K6"/>
<dbReference type="Gene3D" id="3.30.70.270">
    <property type="match status" value="1"/>
</dbReference>
<evidence type="ECO:0000313" key="2">
    <source>
        <dbReference type="Proteomes" id="UP000265719"/>
    </source>
</evidence>
<keyword evidence="2" id="KW-1185">Reference proteome</keyword>
<dbReference type="KEGG" id="thao:NI17_004035"/>
<name>A0AA97M4K6_9ACTN</name>